<dbReference type="STRING" id="568768.GCA_000406125_02450"/>
<accession>A0A5B8HI93</accession>
<gene>
    <name evidence="1" type="ORF">Dpoa569_0001413</name>
</gene>
<evidence type="ECO:0000313" key="1">
    <source>
        <dbReference type="EMBL" id="QDX29615.1"/>
    </source>
</evidence>
<dbReference type="Proteomes" id="UP000320591">
    <property type="component" value="Chromosome"/>
</dbReference>
<dbReference type="OrthoDB" id="6456926at2"/>
<evidence type="ECO:0000313" key="2">
    <source>
        <dbReference type="Proteomes" id="UP000320591"/>
    </source>
</evidence>
<dbReference type="AlphaFoldDB" id="A0A5B8HI93"/>
<dbReference type="KEGG" id="dic:Dpoa569_0001413"/>
<sequence>MENKKSGHQYAITQLSKHTNVYRGFSIIKCPRTTLNPITRYRVSQAGQSYGLFDALALATGYIDNLYTVRR</sequence>
<name>A0A5B8HI93_9GAMM</name>
<proteinExistence type="predicted"/>
<reference evidence="1 2" key="1">
    <citation type="journal article" date="2019" name="Environ. Microbiol.">
        <title>The phytopathogenic nature of Dickeya aquatica 174/2 and the dynamic early evolution of Dickeya pathogenicity.</title>
        <authorList>
            <person name="Duprey A."/>
            <person name="Taib N."/>
            <person name="Leonard S."/>
            <person name="Garin T."/>
            <person name="Flandrois J.P."/>
            <person name="Nasser W."/>
            <person name="Brochier-Armanet C."/>
            <person name="Reverchon S."/>
        </authorList>
    </citation>
    <scope>NUCLEOTIDE SEQUENCE [LARGE SCALE GENOMIC DNA]</scope>
    <source>
        <strain evidence="1 2">NCPPB 569</strain>
    </source>
</reference>
<organism evidence="1 2">
    <name type="scientific">Dickeya poaceiphila</name>
    <dbReference type="NCBI Taxonomy" id="568768"/>
    <lineage>
        <taxon>Bacteria</taxon>
        <taxon>Pseudomonadati</taxon>
        <taxon>Pseudomonadota</taxon>
        <taxon>Gammaproteobacteria</taxon>
        <taxon>Enterobacterales</taxon>
        <taxon>Pectobacteriaceae</taxon>
        <taxon>Dickeya</taxon>
    </lineage>
</organism>
<evidence type="ECO:0008006" key="3">
    <source>
        <dbReference type="Google" id="ProtNLM"/>
    </source>
</evidence>
<dbReference type="EMBL" id="CP042220">
    <property type="protein sequence ID" value="QDX29615.1"/>
    <property type="molecule type" value="Genomic_DNA"/>
</dbReference>
<keyword evidence="2" id="KW-1185">Reference proteome</keyword>
<protein>
    <recommendedName>
        <fullName evidence="3">DUF4761 family protein</fullName>
    </recommendedName>
</protein>